<dbReference type="Proteomes" id="UP001501598">
    <property type="component" value="Unassembled WGS sequence"/>
</dbReference>
<dbReference type="InterPro" id="IPR002514">
    <property type="entry name" value="Transposase_8"/>
</dbReference>
<evidence type="ECO:0000313" key="2">
    <source>
        <dbReference type="EMBL" id="GAA4551459.1"/>
    </source>
</evidence>
<evidence type="ECO:0000256" key="1">
    <source>
        <dbReference type="SAM" id="Coils"/>
    </source>
</evidence>
<dbReference type="EMBL" id="BAABGT010000068">
    <property type="protein sequence ID" value="GAA4551459.1"/>
    <property type="molecule type" value="Genomic_DNA"/>
</dbReference>
<evidence type="ECO:0008006" key="4">
    <source>
        <dbReference type="Google" id="ProtNLM"/>
    </source>
</evidence>
<feature type="coiled-coil region" evidence="1">
    <location>
        <begin position="56"/>
        <end position="83"/>
    </location>
</feature>
<accession>A0ABP8RWR1</accession>
<keyword evidence="3" id="KW-1185">Reference proteome</keyword>
<gene>
    <name evidence="2" type="ORF">GCM10023175_43310</name>
</gene>
<name>A0ABP8RWR1_9PSEU</name>
<proteinExistence type="predicted"/>
<dbReference type="SUPFAM" id="SSF46689">
    <property type="entry name" value="Homeodomain-like"/>
    <property type="match status" value="1"/>
</dbReference>
<reference evidence="3" key="1">
    <citation type="journal article" date="2019" name="Int. J. Syst. Evol. Microbiol.">
        <title>The Global Catalogue of Microorganisms (GCM) 10K type strain sequencing project: providing services to taxonomists for standard genome sequencing and annotation.</title>
        <authorList>
            <consortium name="The Broad Institute Genomics Platform"/>
            <consortium name="The Broad Institute Genome Sequencing Center for Infectious Disease"/>
            <person name="Wu L."/>
            <person name="Ma J."/>
        </authorList>
    </citation>
    <scope>NUCLEOTIDE SEQUENCE [LARGE SCALE GENOMIC DNA]</scope>
    <source>
        <strain evidence="3">JCM 17906</strain>
    </source>
</reference>
<protein>
    <recommendedName>
        <fullName evidence="4">Transposase</fullName>
    </recommendedName>
</protein>
<dbReference type="Gene3D" id="1.10.10.60">
    <property type="entry name" value="Homeodomain-like"/>
    <property type="match status" value="1"/>
</dbReference>
<keyword evidence="1" id="KW-0175">Coiled coil</keyword>
<organism evidence="2 3">
    <name type="scientific">Pseudonocardia xishanensis</name>
    <dbReference type="NCBI Taxonomy" id="630995"/>
    <lineage>
        <taxon>Bacteria</taxon>
        <taxon>Bacillati</taxon>
        <taxon>Actinomycetota</taxon>
        <taxon>Actinomycetes</taxon>
        <taxon>Pseudonocardiales</taxon>
        <taxon>Pseudonocardiaceae</taxon>
        <taxon>Pseudonocardia</taxon>
    </lineage>
</organism>
<evidence type="ECO:0000313" key="3">
    <source>
        <dbReference type="Proteomes" id="UP001501598"/>
    </source>
</evidence>
<comment type="caution">
    <text evidence="2">The sequence shown here is derived from an EMBL/GenBank/DDBJ whole genome shotgun (WGS) entry which is preliminary data.</text>
</comment>
<sequence length="101" mass="11345">MGRRGYPPEFRRKVLDLIEAGRPVVDVARDLGISAQSIYVWRRQDRIDRGLEPGQSSGEQAELAAAKRRIAQLETELAIHRRASELIGKVVPPKGSTKRSR</sequence>
<dbReference type="Pfam" id="PF01527">
    <property type="entry name" value="HTH_Tnp_1"/>
    <property type="match status" value="1"/>
</dbReference>
<dbReference type="InterPro" id="IPR009057">
    <property type="entry name" value="Homeodomain-like_sf"/>
</dbReference>